<evidence type="ECO:0000313" key="2">
    <source>
        <dbReference type="EMBL" id="KKS97759.1"/>
    </source>
</evidence>
<organism evidence="2 3">
    <name type="scientific">Candidatus Gottesmanbacteria bacterium GW2011_GWA2_43_14</name>
    <dbReference type="NCBI Taxonomy" id="1618443"/>
    <lineage>
        <taxon>Bacteria</taxon>
        <taxon>Candidatus Gottesmaniibacteriota</taxon>
    </lineage>
</organism>
<name>A0A0G1DJE0_9BACT</name>
<keyword evidence="1" id="KW-1133">Transmembrane helix</keyword>
<evidence type="ECO:0000313" key="3">
    <source>
        <dbReference type="Proteomes" id="UP000034894"/>
    </source>
</evidence>
<feature type="transmembrane region" description="Helical" evidence="1">
    <location>
        <begin position="21"/>
        <end position="38"/>
    </location>
</feature>
<dbReference type="Proteomes" id="UP000034894">
    <property type="component" value="Unassembled WGS sequence"/>
</dbReference>
<feature type="transmembrane region" description="Helical" evidence="1">
    <location>
        <begin position="44"/>
        <end position="65"/>
    </location>
</feature>
<comment type="caution">
    <text evidence="2">The sequence shown here is derived from an EMBL/GenBank/DDBJ whole genome shotgun (WGS) entry which is preliminary data.</text>
</comment>
<dbReference type="EMBL" id="LCFP01000005">
    <property type="protein sequence ID" value="KKS97759.1"/>
    <property type="molecule type" value="Genomic_DNA"/>
</dbReference>
<reference evidence="2 3" key="1">
    <citation type="journal article" date="2015" name="Nature">
        <title>rRNA introns, odd ribosomes, and small enigmatic genomes across a large radiation of phyla.</title>
        <authorList>
            <person name="Brown C.T."/>
            <person name="Hug L.A."/>
            <person name="Thomas B.C."/>
            <person name="Sharon I."/>
            <person name="Castelle C.J."/>
            <person name="Singh A."/>
            <person name="Wilkins M.J."/>
            <person name="Williams K.H."/>
            <person name="Banfield J.F."/>
        </authorList>
    </citation>
    <scope>NUCLEOTIDE SEQUENCE [LARGE SCALE GENOMIC DNA]</scope>
</reference>
<protein>
    <submittedName>
        <fullName evidence="2">Uncharacterized protein</fullName>
    </submittedName>
</protein>
<proteinExistence type="predicted"/>
<gene>
    <name evidence="2" type="ORF">UV73_C0005G0036</name>
</gene>
<sequence length="72" mass="8117">MQLIFPKFSNIQLERLSEITGNLSLLFLGTIVVPMLTGEKRVGILQMTFGFILAFGSLKSSLMILKEKKKQE</sequence>
<accession>A0A0G1DJE0</accession>
<evidence type="ECO:0000256" key="1">
    <source>
        <dbReference type="SAM" id="Phobius"/>
    </source>
</evidence>
<keyword evidence="1" id="KW-0472">Membrane</keyword>
<keyword evidence="1" id="KW-0812">Transmembrane</keyword>
<dbReference type="AlphaFoldDB" id="A0A0G1DJE0"/>